<organism evidence="1 2">
    <name type="scientific">Parabacteroides distasonis</name>
    <dbReference type="NCBI Taxonomy" id="823"/>
    <lineage>
        <taxon>Bacteria</taxon>
        <taxon>Pseudomonadati</taxon>
        <taxon>Bacteroidota</taxon>
        <taxon>Bacteroidia</taxon>
        <taxon>Bacteroidales</taxon>
        <taxon>Tannerellaceae</taxon>
        <taxon>Parabacteroides</taxon>
    </lineage>
</organism>
<evidence type="ECO:0000313" key="1">
    <source>
        <dbReference type="EMBL" id="TGY56651.1"/>
    </source>
</evidence>
<gene>
    <name evidence="1" type="ORF">E5342_11755</name>
</gene>
<comment type="caution">
    <text evidence="1">The sequence shown here is derived from an EMBL/GenBank/DDBJ whole genome shotgun (WGS) entry which is preliminary data.</text>
</comment>
<proteinExistence type="predicted"/>
<dbReference type="Proteomes" id="UP000310032">
    <property type="component" value="Unassembled WGS sequence"/>
</dbReference>
<accession>A0A4S2EQW8</accession>
<name>A0A4S2EQW8_PARDI</name>
<dbReference type="EMBL" id="SRYM01000033">
    <property type="protein sequence ID" value="TGY56651.1"/>
    <property type="molecule type" value="Genomic_DNA"/>
</dbReference>
<protein>
    <submittedName>
        <fullName evidence="1">NYN domain-containing protein</fullName>
    </submittedName>
</protein>
<dbReference type="RefSeq" id="WP_032849731.1">
    <property type="nucleotide sequence ID" value="NZ_SRYM01000033.1"/>
</dbReference>
<dbReference type="Gene3D" id="3.40.50.1010">
    <property type="entry name" value="5'-nuclease"/>
    <property type="match status" value="1"/>
</dbReference>
<reference evidence="1 2" key="1">
    <citation type="submission" date="2019-04" db="EMBL/GenBank/DDBJ databases">
        <title>Microbes associate with the intestines of laboratory mice.</title>
        <authorList>
            <person name="Navarre W."/>
            <person name="Wong E."/>
            <person name="Huang K."/>
            <person name="Tropini C."/>
            <person name="Ng K."/>
            <person name="Yu B."/>
        </authorList>
    </citation>
    <scope>NUCLEOTIDE SEQUENCE [LARGE SCALE GENOMIC DNA]</scope>
    <source>
        <strain evidence="1 2">NM39_I3</strain>
    </source>
</reference>
<evidence type="ECO:0000313" key="2">
    <source>
        <dbReference type="Proteomes" id="UP000310032"/>
    </source>
</evidence>
<dbReference type="AlphaFoldDB" id="A0A4S2EQW8"/>
<sequence length="245" mass="28860">MNNAVVIIDFDNYFQKDINEYSKEQIESLFLKIIDYISIHNDVMQINFRLYGGWYQDDDLTNRASVVFQKISNIDIFPHIINQNKRIFGDIQIVYNLYGIDYIWHNTYREKKGIPRLRINHTAKGDKCDSRKNICPVHILSKFTRNKDKICLNEGCMTKHSDIFFQREQKMVDTMIACDLLSYCEESSTNCLYLISDDMDHFPALALCHKKKEELPIFVGIKNVQNIVNYSSILENFNIKIFQLS</sequence>